<dbReference type="PANTHER" id="PTHR24373:SF370">
    <property type="entry name" value="FISH-LIPS, ISOFORM E"/>
    <property type="match status" value="1"/>
</dbReference>
<evidence type="ECO:0000256" key="3">
    <source>
        <dbReference type="SAM" id="Phobius"/>
    </source>
</evidence>
<evidence type="ECO:0000313" key="4">
    <source>
        <dbReference type="EMBL" id="VDI39019.1"/>
    </source>
</evidence>
<organism evidence="4 5">
    <name type="scientific">Mytilus galloprovincialis</name>
    <name type="common">Mediterranean mussel</name>
    <dbReference type="NCBI Taxonomy" id="29158"/>
    <lineage>
        <taxon>Eukaryota</taxon>
        <taxon>Metazoa</taxon>
        <taxon>Spiralia</taxon>
        <taxon>Lophotrochozoa</taxon>
        <taxon>Mollusca</taxon>
        <taxon>Bivalvia</taxon>
        <taxon>Autobranchia</taxon>
        <taxon>Pteriomorphia</taxon>
        <taxon>Mytilida</taxon>
        <taxon>Mytiloidea</taxon>
        <taxon>Mytilidae</taxon>
        <taxon>Mytilinae</taxon>
        <taxon>Mytilus</taxon>
    </lineage>
</organism>
<keyword evidence="1" id="KW-0732">Signal</keyword>
<dbReference type="InterPro" id="IPR050328">
    <property type="entry name" value="Dev_Immune_Receptor"/>
</dbReference>
<dbReference type="InterPro" id="IPR032675">
    <property type="entry name" value="LRR_dom_sf"/>
</dbReference>
<accession>A0A8B6ES85</accession>
<name>A0A8B6ES85_MYTGA</name>
<sequence length="393" mass="42503">MCGAVMVNGAAQSGCTYVDTDGSARGVYECDYPSVSLPLSYSSFSSPIPQRMKIYNVHGQLPASNPTSTFSGFSGMGTLDPDYPASLEIRCSTGGTLLLFSGTFTGMSYLQELSIINCVISSGFTSSAFSAIGSLNYFLVYGGSLTTLANDAFTGLDIQKLTTVPDPKGELAMIGVTLPSTTLPQGLLYSQTNLVSVVLDNLGLTAVRADDFSQNTLLEKISLQYNAFTEISSTIFDGLDLLLSVNLMGTEWNCSCENIWIVNTANASGYEIETGYTCTTPALYEKRTGKEYYIKECEIPDPCISEGKGFRWGVECFILYNIIAYAVLLFTLIIGALALAIVCHVRRDLITDRERLMKKRNIAWMKVQQALLHGGGGGQRPPASTAPPMRKGW</sequence>
<feature type="region of interest" description="Disordered" evidence="2">
    <location>
        <begin position="373"/>
        <end position="393"/>
    </location>
</feature>
<keyword evidence="3" id="KW-0812">Transmembrane</keyword>
<dbReference type="PANTHER" id="PTHR24373">
    <property type="entry name" value="SLIT RELATED LEUCINE-RICH REPEAT NEURONAL PROTEIN"/>
    <property type="match status" value="1"/>
</dbReference>
<keyword evidence="3" id="KW-1133">Transmembrane helix</keyword>
<dbReference type="GO" id="GO:0005615">
    <property type="term" value="C:extracellular space"/>
    <property type="evidence" value="ECO:0007669"/>
    <property type="project" value="TreeGrafter"/>
</dbReference>
<dbReference type="EMBL" id="UYJE01005646">
    <property type="protein sequence ID" value="VDI39019.1"/>
    <property type="molecule type" value="Genomic_DNA"/>
</dbReference>
<dbReference type="AlphaFoldDB" id="A0A8B6ES85"/>
<evidence type="ECO:0000256" key="1">
    <source>
        <dbReference type="ARBA" id="ARBA00022729"/>
    </source>
</evidence>
<keyword evidence="3" id="KW-0472">Membrane</keyword>
<dbReference type="Gene3D" id="3.80.10.10">
    <property type="entry name" value="Ribonuclease Inhibitor"/>
    <property type="match status" value="1"/>
</dbReference>
<dbReference type="GO" id="GO:0031012">
    <property type="term" value="C:extracellular matrix"/>
    <property type="evidence" value="ECO:0007669"/>
    <property type="project" value="TreeGrafter"/>
</dbReference>
<keyword evidence="5" id="KW-1185">Reference proteome</keyword>
<evidence type="ECO:0000313" key="5">
    <source>
        <dbReference type="Proteomes" id="UP000596742"/>
    </source>
</evidence>
<comment type="caution">
    <text evidence="4">The sequence shown here is derived from an EMBL/GenBank/DDBJ whole genome shotgun (WGS) entry which is preliminary data.</text>
</comment>
<proteinExistence type="predicted"/>
<dbReference type="Proteomes" id="UP000596742">
    <property type="component" value="Unassembled WGS sequence"/>
</dbReference>
<feature type="transmembrane region" description="Helical" evidence="3">
    <location>
        <begin position="322"/>
        <end position="345"/>
    </location>
</feature>
<gene>
    <name evidence="4" type="ORF">MGAL_10B000675</name>
</gene>
<dbReference type="SUPFAM" id="SSF52058">
    <property type="entry name" value="L domain-like"/>
    <property type="match status" value="1"/>
</dbReference>
<reference evidence="4" key="1">
    <citation type="submission" date="2018-11" db="EMBL/GenBank/DDBJ databases">
        <authorList>
            <person name="Alioto T."/>
            <person name="Alioto T."/>
        </authorList>
    </citation>
    <scope>NUCLEOTIDE SEQUENCE</scope>
</reference>
<evidence type="ECO:0000256" key="2">
    <source>
        <dbReference type="SAM" id="MobiDB-lite"/>
    </source>
</evidence>
<dbReference type="OrthoDB" id="676979at2759"/>
<protein>
    <submittedName>
        <fullName evidence="4">Uncharacterized protein</fullName>
    </submittedName>
</protein>